<accession>A0A165VCI5</accession>
<organism evidence="1 2">
    <name type="scientific">Neolentinus lepideus HHB14362 ss-1</name>
    <dbReference type="NCBI Taxonomy" id="1314782"/>
    <lineage>
        <taxon>Eukaryota</taxon>
        <taxon>Fungi</taxon>
        <taxon>Dikarya</taxon>
        <taxon>Basidiomycota</taxon>
        <taxon>Agaricomycotina</taxon>
        <taxon>Agaricomycetes</taxon>
        <taxon>Gloeophyllales</taxon>
        <taxon>Gloeophyllaceae</taxon>
        <taxon>Neolentinus</taxon>
    </lineage>
</organism>
<protein>
    <submittedName>
        <fullName evidence="1">Uncharacterized protein</fullName>
    </submittedName>
</protein>
<dbReference type="Proteomes" id="UP000076761">
    <property type="component" value="Unassembled WGS sequence"/>
</dbReference>
<name>A0A165VCI5_9AGAM</name>
<sequence length="423" mass="48687">MNVYDDGSWVRQWDEAVAQGRFSNRRLDSNFSKLEMIERLYSADKAFARDCVWPPLPRAPQLTDYEDSLYELYCQFRYHIGILTFKPDARRYLENPDSVRYPKPNPWRRPLYQDEYLLNFISKPYTTIRLFLTLCFYDSVNGWHLKAAWCRYAPQLISFYVDFLLRVRFYDDEEDIQQLISVRGLLEQAKIELPRTLTIARVLPCPVANGLAILWPNPKRSILYFLAELTSQGSETLDWAEQHFGGLESWNTDLGAIPLVSLLGPTALPLTHTISLAETSTRRIACILRPGSPVPQQSHPVEEELVRHLGRVILKPWGRPRDRRSCLLEPSVEDRNVQGGSARYHDPNIDNITVLMEASVLDSLIVGMGISGTFVQIMPHGRSEDKEGRYWFVENIQDILPSFYIDVPPPRSEPSSPESLLGL</sequence>
<evidence type="ECO:0000313" key="2">
    <source>
        <dbReference type="Proteomes" id="UP000076761"/>
    </source>
</evidence>
<proteinExistence type="predicted"/>
<gene>
    <name evidence="1" type="ORF">NEOLEDRAFT_1175161</name>
</gene>
<dbReference type="STRING" id="1314782.A0A165VCI5"/>
<dbReference type="AlphaFoldDB" id="A0A165VCI5"/>
<reference evidence="1 2" key="1">
    <citation type="journal article" date="2016" name="Mol. Biol. Evol.">
        <title>Comparative Genomics of Early-Diverging Mushroom-Forming Fungi Provides Insights into the Origins of Lignocellulose Decay Capabilities.</title>
        <authorList>
            <person name="Nagy L.G."/>
            <person name="Riley R."/>
            <person name="Tritt A."/>
            <person name="Adam C."/>
            <person name="Daum C."/>
            <person name="Floudas D."/>
            <person name="Sun H."/>
            <person name="Yadav J.S."/>
            <person name="Pangilinan J."/>
            <person name="Larsson K.H."/>
            <person name="Matsuura K."/>
            <person name="Barry K."/>
            <person name="Labutti K."/>
            <person name="Kuo R."/>
            <person name="Ohm R.A."/>
            <person name="Bhattacharya S.S."/>
            <person name="Shirouzu T."/>
            <person name="Yoshinaga Y."/>
            <person name="Martin F.M."/>
            <person name="Grigoriev I.V."/>
            <person name="Hibbett D.S."/>
        </authorList>
    </citation>
    <scope>NUCLEOTIDE SEQUENCE [LARGE SCALE GENOMIC DNA]</scope>
    <source>
        <strain evidence="1 2">HHB14362 ss-1</strain>
    </source>
</reference>
<dbReference type="InParanoid" id="A0A165VCI5"/>
<dbReference type="OrthoDB" id="435402at2759"/>
<evidence type="ECO:0000313" key="1">
    <source>
        <dbReference type="EMBL" id="KZT29478.1"/>
    </source>
</evidence>
<keyword evidence="2" id="KW-1185">Reference proteome</keyword>
<dbReference type="EMBL" id="KV425554">
    <property type="protein sequence ID" value="KZT29478.1"/>
    <property type="molecule type" value="Genomic_DNA"/>
</dbReference>